<dbReference type="Proteomes" id="UP000054538">
    <property type="component" value="Unassembled WGS sequence"/>
</dbReference>
<reference evidence="1 2" key="1">
    <citation type="submission" date="2014-04" db="EMBL/GenBank/DDBJ databases">
        <authorList>
            <consortium name="DOE Joint Genome Institute"/>
            <person name="Kuo A."/>
            <person name="Kohler A."/>
            <person name="Jargeat P."/>
            <person name="Nagy L.G."/>
            <person name="Floudas D."/>
            <person name="Copeland A."/>
            <person name="Barry K.W."/>
            <person name="Cichocki N."/>
            <person name="Veneault-Fourrey C."/>
            <person name="LaButti K."/>
            <person name="Lindquist E.A."/>
            <person name="Lipzen A."/>
            <person name="Lundell T."/>
            <person name="Morin E."/>
            <person name="Murat C."/>
            <person name="Sun H."/>
            <person name="Tunlid A."/>
            <person name="Henrissat B."/>
            <person name="Grigoriev I.V."/>
            <person name="Hibbett D.S."/>
            <person name="Martin F."/>
            <person name="Nordberg H.P."/>
            <person name="Cantor M.N."/>
            <person name="Hua S.X."/>
        </authorList>
    </citation>
    <scope>NUCLEOTIDE SEQUENCE [LARGE SCALE GENOMIC DNA]</scope>
    <source>
        <strain evidence="1 2">Ve08.2h10</strain>
    </source>
</reference>
<dbReference type="OrthoDB" id="2693302at2759"/>
<dbReference type="InParanoid" id="A0A0D0CYU1"/>
<sequence>MSAPPPTTLDSPEESAFLTDCVNNTHQSHCAAAQSQQVLNGAQDNAQFLCTHMIFVHAPTISLASILDEIGIIVLAGTLLLPMEGTVSELTKAIKDHAENPSHMNDS</sequence>
<evidence type="ECO:0000313" key="1">
    <source>
        <dbReference type="EMBL" id="KIK72644.1"/>
    </source>
</evidence>
<reference evidence="2" key="2">
    <citation type="submission" date="2015-01" db="EMBL/GenBank/DDBJ databases">
        <title>Evolutionary Origins and Diversification of the Mycorrhizal Mutualists.</title>
        <authorList>
            <consortium name="DOE Joint Genome Institute"/>
            <consortium name="Mycorrhizal Genomics Consortium"/>
            <person name="Kohler A."/>
            <person name="Kuo A."/>
            <person name="Nagy L.G."/>
            <person name="Floudas D."/>
            <person name="Copeland A."/>
            <person name="Barry K.W."/>
            <person name="Cichocki N."/>
            <person name="Veneault-Fourrey C."/>
            <person name="LaButti K."/>
            <person name="Lindquist E.A."/>
            <person name="Lipzen A."/>
            <person name="Lundell T."/>
            <person name="Morin E."/>
            <person name="Murat C."/>
            <person name="Riley R."/>
            <person name="Ohm R."/>
            <person name="Sun H."/>
            <person name="Tunlid A."/>
            <person name="Henrissat B."/>
            <person name="Grigoriev I.V."/>
            <person name="Hibbett D.S."/>
            <person name="Martin F."/>
        </authorList>
    </citation>
    <scope>NUCLEOTIDE SEQUENCE [LARGE SCALE GENOMIC DNA]</scope>
    <source>
        <strain evidence="2">Ve08.2h10</strain>
    </source>
</reference>
<organism evidence="1 2">
    <name type="scientific">Paxillus rubicundulus Ve08.2h10</name>
    <dbReference type="NCBI Taxonomy" id="930991"/>
    <lineage>
        <taxon>Eukaryota</taxon>
        <taxon>Fungi</taxon>
        <taxon>Dikarya</taxon>
        <taxon>Basidiomycota</taxon>
        <taxon>Agaricomycotina</taxon>
        <taxon>Agaricomycetes</taxon>
        <taxon>Agaricomycetidae</taxon>
        <taxon>Boletales</taxon>
        <taxon>Paxilineae</taxon>
        <taxon>Paxillaceae</taxon>
        <taxon>Paxillus</taxon>
    </lineage>
</organism>
<proteinExistence type="predicted"/>
<dbReference type="AlphaFoldDB" id="A0A0D0CYU1"/>
<dbReference type="HOGENOM" id="CLU_2210836_0_0_1"/>
<evidence type="ECO:0000313" key="2">
    <source>
        <dbReference type="Proteomes" id="UP000054538"/>
    </source>
</evidence>
<accession>A0A0D0CYU1</accession>
<keyword evidence="2" id="KW-1185">Reference proteome</keyword>
<dbReference type="EMBL" id="KN830603">
    <property type="protein sequence ID" value="KIK72644.1"/>
    <property type="molecule type" value="Genomic_DNA"/>
</dbReference>
<protein>
    <submittedName>
        <fullName evidence="1">Uncharacterized protein</fullName>
    </submittedName>
</protein>
<name>A0A0D0CYU1_9AGAM</name>
<gene>
    <name evidence="1" type="ORF">PAXRUDRAFT_21754</name>
</gene>